<keyword evidence="1" id="KW-0732">Signal</keyword>
<dbReference type="AlphaFoldDB" id="A0AAV1Z275"/>
<dbReference type="InterPro" id="IPR036846">
    <property type="entry name" value="GM2-AP_sf"/>
</dbReference>
<keyword evidence="3" id="KW-1185">Reference proteome</keyword>
<dbReference type="Proteomes" id="UP001497382">
    <property type="component" value="Unassembled WGS sequence"/>
</dbReference>
<dbReference type="EMBL" id="CAXIEN010000013">
    <property type="protein sequence ID" value="CAL1264369.1"/>
    <property type="molecule type" value="Genomic_DNA"/>
</dbReference>
<evidence type="ECO:0000313" key="2">
    <source>
        <dbReference type="EMBL" id="CAL1264369.1"/>
    </source>
</evidence>
<sequence length="158" mass="17795">MTLNGLKFVKKGNGRQILTIRKLTVSPYPIRLSRGSIKLSLVTEIHEDVPDDIRIYYRAWKVKHLPFGLKIHIPAPNLLSQGCTLEDLNLHMLSRRGSVLKADTYKLNSITIPIPKIEGFVGAVLRWLLSGKFLIEVKITKKNAEQLSCYSITGEAKS</sequence>
<comment type="caution">
    <text evidence="2">The sequence shown here is derived from an EMBL/GenBank/DDBJ whole genome shotgun (WGS) entry which is preliminary data.</text>
</comment>
<organism evidence="2 3">
    <name type="scientific">Larinioides sclopetarius</name>
    <dbReference type="NCBI Taxonomy" id="280406"/>
    <lineage>
        <taxon>Eukaryota</taxon>
        <taxon>Metazoa</taxon>
        <taxon>Ecdysozoa</taxon>
        <taxon>Arthropoda</taxon>
        <taxon>Chelicerata</taxon>
        <taxon>Arachnida</taxon>
        <taxon>Araneae</taxon>
        <taxon>Araneomorphae</taxon>
        <taxon>Entelegynae</taxon>
        <taxon>Araneoidea</taxon>
        <taxon>Araneidae</taxon>
        <taxon>Larinioides</taxon>
    </lineage>
</organism>
<evidence type="ECO:0000256" key="1">
    <source>
        <dbReference type="ARBA" id="ARBA00022729"/>
    </source>
</evidence>
<dbReference type="Gene3D" id="2.70.220.10">
    <property type="entry name" value="Ganglioside GM2 activator"/>
    <property type="match status" value="1"/>
</dbReference>
<proteinExistence type="predicted"/>
<dbReference type="SUPFAM" id="SSF63707">
    <property type="entry name" value="Ganglioside M2 (gm2) activator"/>
    <property type="match status" value="1"/>
</dbReference>
<reference evidence="2 3" key="1">
    <citation type="submission" date="2024-04" db="EMBL/GenBank/DDBJ databases">
        <authorList>
            <person name="Rising A."/>
            <person name="Reimegard J."/>
            <person name="Sonavane S."/>
            <person name="Akerstrom W."/>
            <person name="Nylinder S."/>
            <person name="Hedman E."/>
            <person name="Kallberg Y."/>
        </authorList>
    </citation>
    <scope>NUCLEOTIDE SEQUENCE [LARGE SCALE GENOMIC DNA]</scope>
</reference>
<name>A0AAV1Z275_9ARAC</name>
<protein>
    <submittedName>
        <fullName evidence="2">Uncharacterized protein</fullName>
    </submittedName>
</protein>
<gene>
    <name evidence="2" type="ORF">LARSCL_LOCUS1995</name>
</gene>
<accession>A0AAV1Z275</accession>
<evidence type="ECO:0000313" key="3">
    <source>
        <dbReference type="Proteomes" id="UP001497382"/>
    </source>
</evidence>